<dbReference type="Pfam" id="PF01169">
    <property type="entry name" value="GDT1"/>
    <property type="match status" value="1"/>
</dbReference>
<dbReference type="InterPro" id="IPR001727">
    <property type="entry name" value="GDT1-like"/>
</dbReference>
<protein>
    <recommendedName>
        <fullName evidence="6">GDT1 family protein</fullName>
    </recommendedName>
</protein>
<evidence type="ECO:0000256" key="3">
    <source>
        <dbReference type="ARBA" id="ARBA00022692"/>
    </source>
</evidence>
<dbReference type="GO" id="GO:0016020">
    <property type="term" value="C:membrane"/>
    <property type="evidence" value="ECO:0007669"/>
    <property type="project" value="UniProtKB-SubCell"/>
</dbReference>
<dbReference type="GO" id="GO:0046873">
    <property type="term" value="F:metal ion transmembrane transporter activity"/>
    <property type="evidence" value="ECO:0007669"/>
    <property type="project" value="InterPro"/>
</dbReference>
<reference evidence="7 8" key="2">
    <citation type="submission" date="2019-08" db="EMBL/GenBank/DDBJ databases">
        <authorList>
            <person name="Henke P."/>
        </authorList>
    </citation>
    <scope>NUCLEOTIDE SEQUENCE [LARGE SCALE GENOMIC DNA]</scope>
    <source>
        <strain evidence="7">Phe10_nw2017</strain>
    </source>
</reference>
<dbReference type="EMBL" id="SRHE01000149">
    <property type="protein sequence ID" value="TWW09909.1"/>
    <property type="molecule type" value="Genomic_DNA"/>
</dbReference>
<comment type="similarity">
    <text evidence="2 6">Belongs to the GDT1 family.</text>
</comment>
<comment type="caution">
    <text evidence="7">The sequence shown here is derived from an EMBL/GenBank/DDBJ whole genome shotgun (WGS) entry which is preliminary data.</text>
</comment>
<evidence type="ECO:0000256" key="2">
    <source>
        <dbReference type="ARBA" id="ARBA00009190"/>
    </source>
</evidence>
<feature type="transmembrane region" description="Helical" evidence="6">
    <location>
        <begin position="37"/>
        <end position="56"/>
    </location>
</feature>
<organism evidence="7 8">
    <name type="scientific">Planctomyces bekefii</name>
    <dbReference type="NCBI Taxonomy" id="1653850"/>
    <lineage>
        <taxon>Bacteria</taxon>
        <taxon>Pseudomonadati</taxon>
        <taxon>Planctomycetota</taxon>
        <taxon>Planctomycetia</taxon>
        <taxon>Planctomycetales</taxon>
        <taxon>Planctomycetaceae</taxon>
        <taxon>Planctomyces</taxon>
    </lineage>
</organism>
<evidence type="ECO:0000313" key="7">
    <source>
        <dbReference type="EMBL" id="TWW09909.1"/>
    </source>
</evidence>
<dbReference type="AlphaFoldDB" id="A0A5C6M6Y6"/>
<evidence type="ECO:0000313" key="8">
    <source>
        <dbReference type="Proteomes" id="UP000321083"/>
    </source>
</evidence>
<reference evidence="7 8" key="1">
    <citation type="submission" date="2019-08" db="EMBL/GenBank/DDBJ databases">
        <title>100 year-old enigma solved: identification of Planctomyces bekefii, the type genus and species of the phylum Planctomycetes.</title>
        <authorList>
            <person name="Svetlana D.N."/>
            <person name="Overmann J."/>
        </authorList>
    </citation>
    <scope>NUCLEOTIDE SEQUENCE [LARGE SCALE GENOMIC DNA]</scope>
    <source>
        <strain evidence="7">Phe10_nw2017</strain>
    </source>
</reference>
<feature type="non-terminal residue" evidence="7">
    <location>
        <position position="82"/>
    </location>
</feature>
<evidence type="ECO:0000256" key="4">
    <source>
        <dbReference type="ARBA" id="ARBA00022989"/>
    </source>
</evidence>
<gene>
    <name evidence="7" type="ORF">E3A20_09560</name>
</gene>
<sequence length="82" mass="9202">MDSVFHSFLLVALSEMGDKTQLLALVLTVRFKKPWPILWGILLATLLNHALASYAGGWISTWIDPQVLQYGLGALFIIFALW</sequence>
<evidence type="ECO:0000256" key="6">
    <source>
        <dbReference type="RuleBase" id="RU365102"/>
    </source>
</evidence>
<evidence type="ECO:0000256" key="1">
    <source>
        <dbReference type="ARBA" id="ARBA00004141"/>
    </source>
</evidence>
<comment type="subcellular location">
    <subcellularLocation>
        <location evidence="1 6">Membrane</location>
        <topology evidence="1 6">Multi-pass membrane protein</topology>
    </subcellularLocation>
</comment>
<keyword evidence="5 6" id="KW-0472">Membrane</keyword>
<keyword evidence="4 6" id="KW-1133">Transmembrane helix</keyword>
<proteinExistence type="inferred from homology"/>
<keyword evidence="8" id="KW-1185">Reference proteome</keyword>
<dbReference type="Proteomes" id="UP000321083">
    <property type="component" value="Unassembled WGS sequence"/>
</dbReference>
<evidence type="ECO:0000256" key="5">
    <source>
        <dbReference type="ARBA" id="ARBA00023136"/>
    </source>
</evidence>
<accession>A0A5C6M6Y6</accession>
<keyword evidence="3 6" id="KW-0812">Transmembrane</keyword>
<comment type="caution">
    <text evidence="6">Lacks conserved residue(s) required for the propagation of feature annotation.</text>
</comment>
<name>A0A5C6M6Y6_9PLAN</name>